<keyword evidence="2" id="KW-1185">Reference proteome</keyword>
<dbReference type="Proteomes" id="UP000656319">
    <property type="component" value="Unassembled WGS sequence"/>
</dbReference>
<comment type="caution">
    <text evidence="1">The sequence shown here is derived from an EMBL/GenBank/DDBJ whole genome shotgun (WGS) entry which is preliminary data.</text>
</comment>
<gene>
    <name evidence="1" type="ORF">LMG27952_02014</name>
</gene>
<name>A0ABN7HM88_9BURK</name>
<dbReference type="EMBL" id="CAJHCQ010000004">
    <property type="protein sequence ID" value="CAD6527307.1"/>
    <property type="molecule type" value="Genomic_DNA"/>
</dbReference>
<reference evidence="1 2" key="1">
    <citation type="submission" date="2020-10" db="EMBL/GenBank/DDBJ databases">
        <authorList>
            <person name="Peeters C."/>
        </authorList>
    </citation>
    <scope>NUCLEOTIDE SEQUENCE [LARGE SCALE GENOMIC DNA]</scope>
    <source>
        <strain evidence="1 2">LMG 27952</strain>
    </source>
</reference>
<proteinExistence type="predicted"/>
<evidence type="ECO:0000313" key="1">
    <source>
        <dbReference type="EMBL" id="CAD6527307.1"/>
    </source>
</evidence>
<accession>A0ABN7HM88</accession>
<evidence type="ECO:0000313" key="2">
    <source>
        <dbReference type="Proteomes" id="UP000656319"/>
    </source>
</evidence>
<sequence length="60" mass="6389">MKAVWSARRGPLSSIWVQGAYGGEVSGKCAGVLLHARGGGGLTLIRRETKRKKLPLARDA</sequence>
<organism evidence="1 2">
    <name type="scientific">Paraburkholderia hiiakae</name>
    <dbReference type="NCBI Taxonomy" id="1081782"/>
    <lineage>
        <taxon>Bacteria</taxon>
        <taxon>Pseudomonadati</taxon>
        <taxon>Pseudomonadota</taxon>
        <taxon>Betaproteobacteria</taxon>
        <taxon>Burkholderiales</taxon>
        <taxon>Burkholderiaceae</taxon>
        <taxon>Paraburkholderia</taxon>
    </lineage>
</organism>
<protein>
    <submittedName>
        <fullName evidence="1">Uncharacterized protein</fullName>
    </submittedName>
</protein>